<reference evidence="3 4" key="1">
    <citation type="journal article" date="2019" name="Syst. Appl. Microbiol.">
        <title>Polyphasic characterization of two novel Lactobacillus spp. isolated from blown salami packages: Description of Lactobacillus halodurans sp. nov. and Lactobacillus salsicarnum sp. nov.</title>
        <authorList>
            <person name="Schuster J.A."/>
            <person name="Klingl A."/>
            <person name="Vogel R.F."/>
            <person name="Ehrmann M.A."/>
        </authorList>
    </citation>
    <scope>NUCLEOTIDE SEQUENCE [LARGE SCALE GENOMIC DNA]</scope>
    <source>
        <strain evidence="3 4">TMW 1.2098</strain>
    </source>
</reference>
<gene>
    <name evidence="3" type="ORF">FHL03_03885</name>
</gene>
<proteinExistence type="predicted"/>
<dbReference type="InterPro" id="IPR050900">
    <property type="entry name" value="Transposase_IS3/IS150/IS904"/>
</dbReference>
<feature type="domain" description="Integrase catalytic" evidence="2">
    <location>
        <begin position="148"/>
        <end position="312"/>
    </location>
</feature>
<dbReference type="EMBL" id="VDFN01000002">
    <property type="protein sequence ID" value="MQS44623.1"/>
    <property type="molecule type" value="Genomic_DNA"/>
</dbReference>
<dbReference type="Pfam" id="PF00665">
    <property type="entry name" value="rve"/>
    <property type="match status" value="1"/>
</dbReference>
<organism evidence="3 4">
    <name type="scientific">Companilactobacillus mishanensis</name>
    <dbReference type="NCBI Taxonomy" id="2486008"/>
    <lineage>
        <taxon>Bacteria</taxon>
        <taxon>Bacillati</taxon>
        <taxon>Bacillota</taxon>
        <taxon>Bacilli</taxon>
        <taxon>Lactobacillales</taxon>
        <taxon>Lactobacillaceae</taxon>
        <taxon>Companilactobacillus</taxon>
    </lineage>
</organism>
<dbReference type="PANTHER" id="PTHR46889">
    <property type="entry name" value="TRANSPOSASE INSF FOR INSERTION SEQUENCE IS3B-RELATED"/>
    <property type="match status" value="1"/>
</dbReference>
<dbReference type="RefSeq" id="WP_125704831.1">
    <property type="nucleotide sequence ID" value="NZ_VDFN01000002.1"/>
</dbReference>
<dbReference type="Gene3D" id="3.30.420.10">
    <property type="entry name" value="Ribonuclease H-like superfamily/Ribonuclease H"/>
    <property type="match status" value="1"/>
</dbReference>
<evidence type="ECO:0000313" key="4">
    <source>
        <dbReference type="Proteomes" id="UP000436655"/>
    </source>
</evidence>
<dbReference type="Pfam" id="PF13276">
    <property type="entry name" value="HTH_21"/>
    <property type="match status" value="1"/>
</dbReference>
<dbReference type="InterPro" id="IPR036397">
    <property type="entry name" value="RNaseH_sf"/>
</dbReference>
<protein>
    <submittedName>
        <fullName evidence="3">IS3 family transposase</fullName>
    </submittedName>
</protein>
<dbReference type="PROSITE" id="PS50994">
    <property type="entry name" value="INTEGRASE"/>
    <property type="match status" value="1"/>
</dbReference>
<dbReference type="InterPro" id="IPR025948">
    <property type="entry name" value="HTH-like_dom"/>
</dbReference>
<keyword evidence="4" id="KW-1185">Reference proteome</keyword>
<dbReference type="InterPro" id="IPR012337">
    <property type="entry name" value="RNaseH-like_sf"/>
</dbReference>
<dbReference type="NCBIfam" id="NF033516">
    <property type="entry name" value="transpos_IS3"/>
    <property type="match status" value="1"/>
</dbReference>
<comment type="function">
    <text evidence="1">Involved in the transposition of the insertion sequence.</text>
</comment>
<sequence>MNDPVRTFKGRQKTEIVDQIRADQAELPKVERYKIGDILRVIDLNKATYHDERKRMKNHKDKYVQQKKAILEIAKEGTFRGRLTYGYRRIGDALDKRGIHLCGDTIRKLMSEMGIQVSMYNKHINHHYSSFRGKVGKVCINALNQLFEETEPYMVLHTDVTQVKLASNNWAYISAITDEASKKILAFQINDSPNKELIKNTLSELLKKLPDWAKPIIHSDQGWHYQLSYYTETLIENNLVQSMSRKGNCLDNAPIESFFHIYKTECLVGFPPCKNIDELEKISQEYVNWYNNVRISRETKSMSPVNYREHALAA</sequence>
<dbReference type="PANTHER" id="PTHR46889:SF5">
    <property type="entry name" value="INTEGRASE PROTEIN"/>
    <property type="match status" value="1"/>
</dbReference>
<dbReference type="Proteomes" id="UP000436655">
    <property type="component" value="Unassembled WGS sequence"/>
</dbReference>
<dbReference type="SUPFAM" id="SSF53098">
    <property type="entry name" value="Ribonuclease H-like"/>
    <property type="match status" value="1"/>
</dbReference>
<dbReference type="InterPro" id="IPR001584">
    <property type="entry name" value="Integrase_cat-core"/>
</dbReference>
<dbReference type="InterPro" id="IPR048020">
    <property type="entry name" value="Transpos_IS3"/>
</dbReference>
<accession>A0ABW9P5W2</accession>
<evidence type="ECO:0000259" key="2">
    <source>
        <dbReference type="PROSITE" id="PS50994"/>
    </source>
</evidence>
<evidence type="ECO:0000313" key="3">
    <source>
        <dbReference type="EMBL" id="MQS44623.1"/>
    </source>
</evidence>
<dbReference type="Pfam" id="PF13333">
    <property type="entry name" value="rve_2"/>
    <property type="match status" value="1"/>
</dbReference>
<evidence type="ECO:0000256" key="1">
    <source>
        <dbReference type="ARBA" id="ARBA00002286"/>
    </source>
</evidence>
<comment type="caution">
    <text evidence="3">The sequence shown here is derived from an EMBL/GenBank/DDBJ whole genome shotgun (WGS) entry which is preliminary data.</text>
</comment>
<name>A0ABW9P5W2_9LACO</name>